<dbReference type="EMBL" id="FOYZ01000005">
    <property type="protein sequence ID" value="SFR77281.1"/>
    <property type="molecule type" value="Genomic_DNA"/>
</dbReference>
<organism evidence="1 2">
    <name type="scientific">Anaeromicropila populeti</name>
    <dbReference type="NCBI Taxonomy" id="37658"/>
    <lineage>
        <taxon>Bacteria</taxon>
        <taxon>Bacillati</taxon>
        <taxon>Bacillota</taxon>
        <taxon>Clostridia</taxon>
        <taxon>Lachnospirales</taxon>
        <taxon>Lachnospiraceae</taxon>
        <taxon>Anaeromicropila</taxon>
    </lineage>
</organism>
<name>A0A1I6JE94_9FIRM</name>
<accession>A0A1I6JE94</accession>
<evidence type="ECO:0000313" key="1">
    <source>
        <dbReference type="EMBL" id="SFR77281.1"/>
    </source>
</evidence>
<proteinExistence type="predicted"/>
<dbReference type="Proteomes" id="UP000199659">
    <property type="component" value="Unassembled WGS sequence"/>
</dbReference>
<protein>
    <submittedName>
        <fullName evidence="1">Uncharacterized protein</fullName>
    </submittedName>
</protein>
<sequence length="44" mass="5167">MKKSRKKGQEDKKKVMKDRQQNIAECLIEAAKDCPVEELKKYLS</sequence>
<keyword evidence="2" id="KW-1185">Reference proteome</keyword>
<gene>
    <name evidence="1" type="ORF">SAMN05661086_01609</name>
</gene>
<evidence type="ECO:0000313" key="2">
    <source>
        <dbReference type="Proteomes" id="UP000199659"/>
    </source>
</evidence>
<reference evidence="1 2" key="1">
    <citation type="submission" date="2016-10" db="EMBL/GenBank/DDBJ databases">
        <authorList>
            <person name="de Groot N.N."/>
        </authorList>
    </citation>
    <scope>NUCLEOTIDE SEQUENCE [LARGE SCALE GENOMIC DNA]</scope>
    <source>
        <strain evidence="1 2">743A</strain>
    </source>
</reference>
<dbReference type="AlphaFoldDB" id="A0A1I6JE94"/>
<dbReference type="STRING" id="37658.SAMN05661086_01609"/>
<dbReference type="RefSeq" id="WP_272481953.1">
    <property type="nucleotide sequence ID" value="NZ_FOYZ01000005.1"/>
</dbReference>